<organism evidence="2 3">
    <name type="scientific">Panagrellus redivivus</name>
    <name type="common">Microworm</name>
    <dbReference type="NCBI Taxonomy" id="6233"/>
    <lineage>
        <taxon>Eukaryota</taxon>
        <taxon>Metazoa</taxon>
        <taxon>Ecdysozoa</taxon>
        <taxon>Nematoda</taxon>
        <taxon>Chromadorea</taxon>
        <taxon>Rhabditida</taxon>
        <taxon>Tylenchina</taxon>
        <taxon>Panagrolaimomorpha</taxon>
        <taxon>Panagrolaimoidea</taxon>
        <taxon>Panagrolaimidae</taxon>
        <taxon>Panagrellus</taxon>
    </lineage>
</organism>
<feature type="compositionally biased region" description="Polar residues" evidence="1">
    <location>
        <begin position="12"/>
        <end position="21"/>
    </location>
</feature>
<name>A0A7E5A1G7_PANRE</name>
<evidence type="ECO:0000313" key="2">
    <source>
        <dbReference type="Proteomes" id="UP000492821"/>
    </source>
</evidence>
<evidence type="ECO:0000313" key="3">
    <source>
        <dbReference type="WBParaSite" id="Pan_g8000.t1"/>
    </source>
</evidence>
<accession>A0A7E5A1G7</accession>
<keyword evidence="2" id="KW-1185">Reference proteome</keyword>
<feature type="region of interest" description="Disordered" evidence="1">
    <location>
        <begin position="1"/>
        <end position="24"/>
    </location>
</feature>
<sequence>MDVTEPPKESTPEANSSTVSHHSAPPVMVSTMASVPFSSRSEKSIMDASIVVAVFQSWMNASIWLSKDFTFEIRDQVHAPKIVSVNGKRKQVLSFVLYDRTQKNFECSVWDKRVNGVYILLTSLELPSCVYISHAKCHSPSKRHVPKTVIKDLQLTIDSHAVVDLSTLPPPSAATSITKRKCIECDCPKKCDKSCRVLRPSDPWTFARLASKLSVDGEIKSFRNMHIRICGLPKVKGGSLECNVSDGSFLARFEGHYPNFEIGNGTVLELDVFDALFCASIDFSNKSFGCDHILVKGCFFLPEFVLTSSCVDVGEGSVMDNLRIPLTVAVTPVAGVSEGVAMIVTPESSVITLISQFDSHRNYEMWLESVPGILRKSRCPQKRVKLVITKHAQIG</sequence>
<evidence type="ECO:0000256" key="1">
    <source>
        <dbReference type="SAM" id="MobiDB-lite"/>
    </source>
</evidence>
<dbReference type="WBParaSite" id="Pan_g8000.t1">
    <property type="protein sequence ID" value="Pan_g8000.t1"/>
    <property type="gene ID" value="Pan_g8000"/>
</dbReference>
<feature type="compositionally biased region" description="Basic and acidic residues" evidence="1">
    <location>
        <begin position="1"/>
        <end position="11"/>
    </location>
</feature>
<dbReference type="Proteomes" id="UP000492821">
    <property type="component" value="Unassembled WGS sequence"/>
</dbReference>
<reference evidence="2" key="1">
    <citation type="journal article" date="2013" name="Genetics">
        <title>The draft genome and transcriptome of Panagrellus redivivus are shaped by the harsh demands of a free-living lifestyle.</title>
        <authorList>
            <person name="Srinivasan J."/>
            <person name="Dillman A.R."/>
            <person name="Macchietto M.G."/>
            <person name="Heikkinen L."/>
            <person name="Lakso M."/>
            <person name="Fracchia K.M."/>
            <person name="Antoshechkin I."/>
            <person name="Mortazavi A."/>
            <person name="Wong G."/>
            <person name="Sternberg P.W."/>
        </authorList>
    </citation>
    <scope>NUCLEOTIDE SEQUENCE [LARGE SCALE GENOMIC DNA]</scope>
    <source>
        <strain evidence="2">MT8872</strain>
    </source>
</reference>
<proteinExistence type="predicted"/>
<dbReference type="AlphaFoldDB" id="A0A7E5A1G7"/>
<reference evidence="3" key="2">
    <citation type="submission" date="2020-10" db="UniProtKB">
        <authorList>
            <consortium name="WormBaseParasite"/>
        </authorList>
    </citation>
    <scope>IDENTIFICATION</scope>
</reference>
<protein>
    <submittedName>
        <fullName evidence="3">DUF4773 domain-containing protein</fullName>
    </submittedName>
</protein>